<dbReference type="InterPro" id="IPR036249">
    <property type="entry name" value="Thioredoxin-like_sf"/>
</dbReference>
<evidence type="ECO:0000313" key="1">
    <source>
        <dbReference type="EMBL" id="MDN8619955.1"/>
    </source>
</evidence>
<dbReference type="InterPro" id="IPR010350">
    <property type="entry name" value="Aim32/Apd1-like_bac"/>
</dbReference>
<dbReference type="SUPFAM" id="SSF52833">
    <property type="entry name" value="Thioredoxin-like"/>
    <property type="match status" value="1"/>
</dbReference>
<dbReference type="RefSeq" id="WP_239205815.1">
    <property type="nucleotide sequence ID" value="NZ_CP175785.1"/>
</dbReference>
<dbReference type="EMBL" id="JAUKFM010000003">
    <property type="protein sequence ID" value="MDN8619955.1"/>
    <property type="molecule type" value="Genomic_DNA"/>
</dbReference>
<keyword evidence="2" id="KW-1185">Reference proteome</keyword>
<dbReference type="PIRSF" id="PIRSF035042">
    <property type="entry name" value="UCP035042_thirdx"/>
    <property type="match status" value="1"/>
</dbReference>
<protein>
    <submittedName>
        <fullName evidence="1">Sucrase ferredoxin</fullName>
    </submittedName>
</protein>
<comment type="caution">
    <text evidence="1">The sequence shown here is derived from an EMBL/GenBank/DDBJ whole genome shotgun (WGS) entry which is preliminary data.</text>
</comment>
<dbReference type="Proteomes" id="UP001174347">
    <property type="component" value="Unassembled WGS sequence"/>
</dbReference>
<dbReference type="CDD" id="cd03062">
    <property type="entry name" value="TRX_Fd_Sucrase"/>
    <property type="match status" value="1"/>
</dbReference>
<sequence>MTEFCSDIQVEPLPGTAKKESVYVLFEWPGGWSRDVLDGDTFGPELTAQLKAKLKGVAGLQLIRRPGRDGRQVGKMHRCYLVWAERGVMELVLLTGPEKILDLDLTGPRRNGGGAVETPLVLVCTHAKRDTCCAVKGRPLAAELVEDYPDMVWETSHTKGHRFAPSVMLMPWGYSFGRMNKEAAAQMIAAAARGKYFYPVNRGRGIFGPRGQVAELAVARALIDAGEELSYGQLTATDSGEVSHIDGRRWRVTLEEREVEGVVSSCGDAPKTGQAIVATGVEPVAG</sequence>
<proteinExistence type="predicted"/>
<dbReference type="InterPro" id="IPR009737">
    <property type="entry name" value="Aim32/Apd1-like"/>
</dbReference>
<name>A0ABT8Q3N2_9CORY</name>
<accession>A0ABT8Q3N2</accession>
<evidence type="ECO:0000313" key="2">
    <source>
        <dbReference type="Proteomes" id="UP001174347"/>
    </source>
</evidence>
<reference evidence="1" key="1">
    <citation type="submission" date="2023-07" db="EMBL/GenBank/DDBJ databases">
        <title>Insights into the diversity of cutaneous corynebacteria.</title>
        <authorList>
            <person name="Bruggemann H."/>
            <person name="Poehlein A."/>
        </authorList>
    </citation>
    <scope>NUCLEOTIDE SEQUENCE</scope>
    <source>
        <strain evidence="1">P7_F1</strain>
    </source>
</reference>
<organism evidence="1 2">
    <name type="scientific">Corynebacterium kefirresidentii</name>
    <dbReference type="NCBI Taxonomy" id="1979527"/>
    <lineage>
        <taxon>Bacteria</taxon>
        <taxon>Bacillati</taxon>
        <taxon>Actinomycetota</taxon>
        <taxon>Actinomycetes</taxon>
        <taxon>Mycobacteriales</taxon>
        <taxon>Corynebacteriaceae</taxon>
        <taxon>Corynebacterium</taxon>
    </lineage>
</organism>
<dbReference type="Pfam" id="PF06999">
    <property type="entry name" value="Suc_Fer-like"/>
    <property type="match status" value="1"/>
</dbReference>
<gene>
    <name evidence="1" type="ORF">Q0N36_05090</name>
</gene>